<dbReference type="InterPro" id="IPR054566">
    <property type="entry name" value="ManC/GMP-like_b-helix"/>
</dbReference>
<dbReference type="EMBL" id="JAHDTB010000017">
    <property type="protein sequence ID" value="MBW8289414.1"/>
    <property type="molecule type" value="Genomic_DNA"/>
</dbReference>
<evidence type="ECO:0000259" key="9">
    <source>
        <dbReference type="Pfam" id="PF00483"/>
    </source>
</evidence>
<evidence type="ECO:0000256" key="4">
    <source>
        <dbReference type="ARBA" id="ARBA00022695"/>
    </source>
</evidence>
<dbReference type="GO" id="GO:0004475">
    <property type="term" value="F:mannose-1-phosphate guanylyltransferase (GTP) activity"/>
    <property type="evidence" value="ECO:0007669"/>
    <property type="project" value="UniProtKB-EC"/>
</dbReference>
<comment type="catalytic activity">
    <reaction evidence="7">
        <text>alpha-D-mannose 1-phosphate + GTP + H(+) = GDP-alpha-D-mannose + diphosphate</text>
        <dbReference type="Rhea" id="RHEA:15229"/>
        <dbReference type="ChEBI" id="CHEBI:15378"/>
        <dbReference type="ChEBI" id="CHEBI:33019"/>
        <dbReference type="ChEBI" id="CHEBI:37565"/>
        <dbReference type="ChEBI" id="CHEBI:57527"/>
        <dbReference type="ChEBI" id="CHEBI:58409"/>
        <dbReference type="EC" id="2.7.7.13"/>
    </reaction>
</comment>
<protein>
    <recommendedName>
        <fullName evidence="2">mannose-1-phosphate guanylyltransferase</fullName>
        <ecNumber evidence="2">2.7.7.13</ecNumber>
    </recommendedName>
</protein>
<dbReference type="InterPro" id="IPR011051">
    <property type="entry name" value="RmlC_Cupin_sf"/>
</dbReference>
<dbReference type="NCBIfam" id="TIGR01479">
    <property type="entry name" value="GMP_PMI"/>
    <property type="match status" value="1"/>
</dbReference>
<evidence type="ECO:0000256" key="7">
    <source>
        <dbReference type="ARBA" id="ARBA00047343"/>
    </source>
</evidence>
<dbReference type="GO" id="GO:0004476">
    <property type="term" value="F:mannose-6-phosphate isomerase activity"/>
    <property type="evidence" value="ECO:0007669"/>
    <property type="project" value="UniProtKB-EC"/>
</dbReference>
<name>A0ABS7FH59_9NEIS</name>
<dbReference type="SUPFAM" id="SSF53448">
    <property type="entry name" value="Nucleotide-diphospho-sugar transferases"/>
    <property type="match status" value="1"/>
</dbReference>
<dbReference type="EC" id="2.7.7.13" evidence="2"/>
<comment type="caution">
    <text evidence="12">The sequence shown here is derived from an EMBL/GenBank/DDBJ whole genome shotgun (WGS) entry which is preliminary data.</text>
</comment>
<feature type="domain" description="Nucleotidyl transferase" evidence="9">
    <location>
        <begin position="8"/>
        <end position="294"/>
    </location>
</feature>
<keyword evidence="12" id="KW-0413">Isomerase</keyword>
<sequence>MQTTELIPCIIAGGAGARLWPVSRQALPKPFIRMADGQSLLQKAFLRASRLDGVRRVMVVANRQLLFHVLEECGAVNAAGLELEILLEPEGRNTAPAIAAAALDALERRDGGRPILLVLPADHLMADESAFAEAAVRARGLAELGRIAVFGLKPVRPETGFGYIEPGEAIGRLGYRVARFVEKPDAASAERYLADGRFLWNGGMFCFDAETLRGELASHAPAVLAGVAACLEASPELRGPGRRQRELDPRSFGRCPDISIDYAVMEKSDAAAVVPCELGWSDIGSWESLAAEYPHDENGNASHGEALLRDTRNTFVQSGGRLVATLGVDNLLVIDTADALLVADRRRSQEVKDIAAELKRRGHPAYLSHRTTPRPWGHYTVLEEGGNYKIKRIVVKPGASLSLQMHRHRSEHWIVVSGAALVVNGAEERRIEANQSTFIPAGEKHRLANPGRIELVMIEVQSGDYLGEDDIVRFSDHYGRDVVG</sequence>
<dbReference type="InterPro" id="IPR049577">
    <property type="entry name" value="GMPP_N"/>
</dbReference>
<dbReference type="InterPro" id="IPR005835">
    <property type="entry name" value="NTP_transferase_dom"/>
</dbReference>
<keyword evidence="13" id="KW-1185">Reference proteome</keyword>
<evidence type="ECO:0000256" key="1">
    <source>
        <dbReference type="ARBA" id="ARBA00006115"/>
    </source>
</evidence>
<evidence type="ECO:0000313" key="12">
    <source>
        <dbReference type="EMBL" id="MBW8289414.1"/>
    </source>
</evidence>
<dbReference type="Proteomes" id="UP000711178">
    <property type="component" value="Unassembled WGS sequence"/>
</dbReference>
<dbReference type="GeneID" id="89685176"/>
<dbReference type="InterPro" id="IPR029044">
    <property type="entry name" value="Nucleotide-diphossugar_trans"/>
</dbReference>
<dbReference type="PANTHER" id="PTHR46390:SF1">
    <property type="entry name" value="MANNOSE-1-PHOSPHATE GUANYLYLTRANSFERASE"/>
    <property type="match status" value="1"/>
</dbReference>
<organism evidence="12 13">
    <name type="scientific">Chromobacterium subtsugae</name>
    <dbReference type="NCBI Taxonomy" id="251747"/>
    <lineage>
        <taxon>Bacteria</taxon>
        <taxon>Pseudomonadati</taxon>
        <taxon>Pseudomonadota</taxon>
        <taxon>Betaproteobacteria</taxon>
        <taxon>Neisseriales</taxon>
        <taxon>Chromobacteriaceae</taxon>
        <taxon>Chromobacterium</taxon>
    </lineage>
</organism>
<keyword evidence="3 12" id="KW-0808">Transferase</keyword>
<keyword evidence="6" id="KW-0342">GTP-binding</keyword>
<dbReference type="InterPro" id="IPR014710">
    <property type="entry name" value="RmlC-like_jellyroll"/>
</dbReference>
<dbReference type="RefSeq" id="WP_043579185.1">
    <property type="nucleotide sequence ID" value="NZ_CP142381.1"/>
</dbReference>
<evidence type="ECO:0000256" key="8">
    <source>
        <dbReference type="RuleBase" id="RU004190"/>
    </source>
</evidence>
<gene>
    <name evidence="12" type="ORF">KIF53_17405</name>
</gene>
<dbReference type="Gene3D" id="2.60.120.10">
    <property type="entry name" value="Jelly Rolls"/>
    <property type="match status" value="1"/>
</dbReference>
<dbReference type="CDD" id="cd02509">
    <property type="entry name" value="GDP-M1P_Guanylyltransferase"/>
    <property type="match status" value="1"/>
</dbReference>
<feature type="domain" description="MannoseP isomerase/GMP-like beta-helix" evidence="11">
    <location>
        <begin position="308"/>
        <end position="358"/>
    </location>
</feature>
<evidence type="ECO:0000256" key="6">
    <source>
        <dbReference type="ARBA" id="ARBA00023134"/>
    </source>
</evidence>
<dbReference type="SUPFAM" id="SSF51182">
    <property type="entry name" value="RmlC-like cupins"/>
    <property type="match status" value="1"/>
</dbReference>
<dbReference type="Gene3D" id="3.90.550.10">
    <property type="entry name" value="Spore Coat Polysaccharide Biosynthesis Protein SpsA, Chain A"/>
    <property type="match status" value="1"/>
</dbReference>
<proteinExistence type="inferred from homology"/>
<feature type="domain" description="Mannose-6-phosphate isomerase type II C-terminal" evidence="10">
    <location>
        <begin position="366"/>
        <end position="476"/>
    </location>
</feature>
<evidence type="ECO:0000256" key="3">
    <source>
        <dbReference type="ARBA" id="ARBA00022679"/>
    </source>
</evidence>
<evidence type="ECO:0000256" key="5">
    <source>
        <dbReference type="ARBA" id="ARBA00022741"/>
    </source>
</evidence>
<dbReference type="InterPro" id="IPR001538">
    <property type="entry name" value="Man6P_isomerase-2_C"/>
</dbReference>
<accession>A0ABS7FH59</accession>
<evidence type="ECO:0000259" key="10">
    <source>
        <dbReference type="Pfam" id="PF01050"/>
    </source>
</evidence>
<dbReference type="Pfam" id="PF01050">
    <property type="entry name" value="MannoseP_isomer"/>
    <property type="match status" value="1"/>
</dbReference>
<dbReference type="PANTHER" id="PTHR46390">
    <property type="entry name" value="MANNOSE-1-PHOSPHATE GUANYLYLTRANSFERASE"/>
    <property type="match status" value="1"/>
</dbReference>
<evidence type="ECO:0000259" key="11">
    <source>
        <dbReference type="Pfam" id="PF22640"/>
    </source>
</evidence>
<dbReference type="CDD" id="cd02213">
    <property type="entry name" value="cupin_PMI_typeII_C"/>
    <property type="match status" value="1"/>
</dbReference>
<dbReference type="Pfam" id="PF00483">
    <property type="entry name" value="NTP_transferase"/>
    <property type="match status" value="1"/>
</dbReference>
<evidence type="ECO:0000313" key="13">
    <source>
        <dbReference type="Proteomes" id="UP000711178"/>
    </source>
</evidence>
<dbReference type="InterPro" id="IPR051161">
    <property type="entry name" value="Mannose-6P_isomerase_type2"/>
</dbReference>
<keyword evidence="4 12" id="KW-0548">Nucleotidyltransferase</keyword>
<dbReference type="InterPro" id="IPR006375">
    <property type="entry name" value="Man1P_GuaTrfase/Man6P_Isoase"/>
</dbReference>
<comment type="similarity">
    <text evidence="1 8">Belongs to the mannose-6-phosphate isomerase type 2 family.</text>
</comment>
<dbReference type="Pfam" id="PF22640">
    <property type="entry name" value="ManC_GMP_beta-helix"/>
    <property type="match status" value="1"/>
</dbReference>
<keyword evidence="5" id="KW-0547">Nucleotide-binding</keyword>
<reference evidence="12 13" key="1">
    <citation type="submission" date="2021-05" db="EMBL/GenBank/DDBJ databases">
        <title>Draft Whole Genome Sequencing Of Biosensor Chromobacterium violaceum Strain CV026 Reveals A Regulatory RNA In Chromobacterium violaceum Phenotype Regulatory Network.</title>
        <authorList>
            <person name="Hong K.W."/>
            <person name="Chan K.G."/>
            <person name="Chang C.-Y."/>
        </authorList>
    </citation>
    <scope>NUCLEOTIDE SEQUENCE [LARGE SCALE GENOMIC DNA]</scope>
    <source>
        <strain evidence="12 13">ATCC 31532</strain>
    </source>
</reference>
<evidence type="ECO:0000256" key="2">
    <source>
        <dbReference type="ARBA" id="ARBA00012387"/>
    </source>
</evidence>